<dbReference type="STRING" id="1121326.CLMAG_28170"/>
<accession>A0A161WPD1</accession>
<sequence>MSKMELLKVYEKAVKNSIEKGRAVPRSLIDMAIQSGIKPSEIRGIIEKELSQETAIGKANQLIVIDRFLSRVPVHV</sequence>
<gene>
    <name evidence="3" type="ORF">CLMAG_28170</name>
    <name evidence="1" type="ORF">CLMAG_63130</name>
    <name evidence="2" type="ORF">CLMAG_63350</name>
</gene>
<protein>
    <submittedName>
        <fullName evidence="2">Uncharacterized protein</fullName>
    </submittedName>
</protein>
<reference evidence="2 4" key="1">
    <citation type="submission" date="2016-04" db="EMBL/GenBank/DDBJ databases">
        <title>Genome sequence of Clostridium magnum DSM 2767.</title>
        <authorList>
            <person name="Poehlein A."/>
            <person name="Uhlig R."/>
            <person name="Fischer R."/>
            <person name="Bahl H."/>
            <person name="Daniel R."/>
        </authorList>
    </citation>
    <scope>NUCLEOTIDE SEQUENCE [LARGE SCALE GENOMIC DNA]</scope>
    <source>
        <strain evidence="2 4">DSM 2767</strain>
    </source>
</reference>
<proteinExistence type="predicted"/>
<organism evidence="2 4">
    <name type="scientific">Clostridium magnum DSM 2767</name>
    <dbReference type="NCBI Taxonomy" id="1121326"/>
    <lineage>
        <taxon>Bacteria</taxon>
        <taxon>Bacillati</taxon>
        <taxon>Bacillota</taxon>
        <taxon>Clostridia</taxon>
        <taxon>Eubacteriales</taxon>
        <taxon>Clostridiaceae</taxon>
        <taxon>Clostridium</taxon>
    </lineage>
</organism>
<dbReference type="EMBL" id="LWAE01000020">
    <property type="protein sequence ID" value="KZL88386.1"/>
    <property type="molecule type" value="Genomic_DNA"/>
</dbReference>
<keyword evidence="4" id="KW-1185">Reference proteome</keyword>
<evidence type="ECO:0000313" key="1">
    <source>
        <dbReference type="EMBL" id="KZL88386.1"/>
    </source>
</evidence>
<name>A0A161WPD1_9CLOT</name>
<evidence type="ECO:0000313" key="4">
    <source>
        <dbReference type="Proteomes" id="UP000076603"/>
    </source>
</evidence>
<dbReference type="AlphaFoldDB" id="A0A161WPD1"/>
<dbReference type="RefSeq" id="WP_066622936.1">
    <property type="nucleotide sequence ID" value="NZ_FQXL01000066.1"/>
</dbReference>
<comment type="caution">
    <text evidence="2">The sequence shown here is derived from an EMBL/GenBank/DDBJ whole genome shotgun (WGS) entry which is preliminary data.</text>
</comment>
<dbReference type="EMBL" id="LWAE01000002">
    <property type="protein sequence ID" value="KZL93003.1"/>
    <property type="molecule type" value="Genomic_DNA"/>
</dbReference>
<evidence type="ECO:0000313" key="2">
    <source>
        <dbReference type="EMBL" id="KZL88408.1"/>
    </source>
</evidence>
<dbReference type="PATRIC" id="fig|1121326.3.peg.2831"/>
<dbReference type="EMBL" id="LWAE01000020">
    <property type="protein sequence ID" value="KZL88408.1"/>
    <property type="molecule type" value="Genomic_DNA"/>
</dbReference>
<evidence type="ECO:0000313" key="3">
    <source>
        <dbReference type="EMBL" id="KZL93003.1"/>
    </source>
</evidence>
<dbReference type="Proteomes" id="UP000076603">
    <property type="component" value="Unassembled WGS sequence"/>
</dbReference>